<reference evidence="2 3" key="1">
    <citation type="submission" date="2016-03" db="EMBL/GenBank/DDBJ databases">
        <title>Whole genome sequencing of Grifola frondosa 9006-11.</title>
        <authorList>
            <person name="Min B."/>
            <person name="Park H."/>
            <person name="Kim J.-G."/>
            <person name="Cho H."/>
            <person name="Oh Y.-L."/>
            <person name="Kong W.-S."/>
            <person name="Choi I.-G."/>
        </authorList>
    </citation>
    <scope>NUCLEOTIDE SEQUENCE [LARGE SCALE GENOMIC DNA]</scope>
    <source>
        <strain evidence="2 3">9006-11</strain>
    </source>
</reference>
<dbReference type="OrthoDB" id="3358956at2759"/>
<comment type="caution">
    <text evidence="2">The sequence shown here is derived from an EMBL/GenBank/DDBJ whole genome shotgun (WGS) entry which is preliminary data.</text>
</comment>
<organism evidence="2 3">
    <name type="scientific">Grifola frondosa</name>
    <name type="common">Maitake</name>
    <name type="synonym">Polyporus frondosus</name>
    <dbReference type="NCBI Taxonomy" id="5627"/>
    <lineage>
        <taxon>Eukaryota</taxon>
        <taxon>Fungi</taxon>
        <taxon>Dikarya</taxon>
        <taxon>Basidiomycota</taxon>
        <taxon>Agaricomycotina</taxon>
        <taxon>Agaricomycetes</taxon>
        <taxon>Polyporales</taxon>
        <taxon>Grifolaceae</taxon>
        <taxon>Grifola</taxon>
    </lineage>
</organism>
<name>A0A1C7M3B6_GRIFR</name>
<dbReference type="STRING" id="5627.A0A1C7M3B6"/>
<dbReference type="Proteomes" id="UP000092993">
    <property type="component" value="Unassembled WGS sequence"/>
</dbReference>
<dbReference type="OMA" id="EALHEFC"/>
<dbReference type="EMBL" id="LUGG01000011">
    <property type="protein sequence ID" value="OBZ71238.1"/>
    <property type="molecule type" value="Genomic_DNA"/>
</dbReference>
<proteinExistence type="predicted"/>
<evidence type="ECO:0000256" key="1">
    <source>
        <dbReference type="SAM" id="MobiDB-lite"/>
    </source>
</evidence>
<accession>A0A1C7M3B6</accession>
<feature type="region of interest" description="Disordered" evidence="1">
    <location>
        <begin position="342"/>
        <end position="390"/>
    </location>
</feature>
<feature type="region of interest" description="Disordered" evidence="1">
    <location>
        <begin position="268"/>
        <end position="308"/>
    </location>
</feature>
<evidence type="ECO:0000313" key="3">
    <source>
        <dbReference type="Proteomes" id="UP000092993"/>
    </source>
</evidence>
<evidence type="ECO:0000313" key="2">
    <source>
        <dbReference type="EMBL" id="OBZ71238.1"/>
    </source>
</evidence>
<dbReference type="AlphaFoldDB" id="A0A1C7M3B6"/>
<gene>
    <name evidence="2" type="ORF">A0H81_08398</name>
</gene>
<keyword evidence="3" id="KW-1185">Reference proteome</keyword>
<protein>
    <submittedName>
        <fullName evidence="2">Uncharacterized protein</fullName>
    </submittedName>
</protein>
<sequence length="446" mass="49532">MSHTELNTIKGLCSNSETATRAIDLFHTAKAKTAPGSGYELGKGRSGLPAICAYIASQECVPLGDGDVSETIAQTTACLDPKVFTTTLNTVRAALATSAIHSQEFPHTVTYETLISEKKLGRQQLILKFMKDVEATLAQSPEIRDRYELPCDIITIPVFCWTCRLLTVRALSPVFEILLDNYDISADEYEEITHILNARCKGVAAKIMEKVAEFRTLRASAAARNSALKSKSATTTPTKTPIHKRKVAFDGPIIEEDELDIIETPSKRRKLSTPLNSTPLRILPTPRTSSRLSARGDTNLFPAPAASSSQLTLDLMQAAESEDELAAEMITSRIMLSETFVSQTAAPSTPRRPRAISQPSSVHTSEHETPRRRSRAASATQPEQELAPRRRFRPVFLDQYQWVQRDPKLEREWKAAEQLRRQMVPGYERHDPLEADRTEGTFDVVG</sequence>